<feature type="region of interest" description="Disordered" evidence="1">
    <location>
        <begin position="82"/>
        <end position="210"/>
    </location>
</feature>
<feature type="region of interest" description="Disordered" evidence="1">
    <location>
        <begin position="460"/>
        <end position="488"/>
    </location>
</feature>
<feature type="region of interest" description="Disordered" evidence="1">
    <location>
        <begin position="1405"/>
        <end position="1431"/>
    </location>
</feature>
<feature type="region of interest" description="Disordered" evidence="1">
    <location>
        <begin position="1234"/>
        <end position="1269"/>
    </location>
</feature>
<feature type="region of interest" description="Disordered" evidence="1">
    <location>
        <begin position="1016"/>
        <end position="1050"/>
    </location>
</feature>
<feature type="region of interest" description="Disordered" evidence="1">
    <location>
        <begin position="426"/>
        <end position="446"/>
    </location>
</feature>
<gene>
    <name evidence="3" type="ORF">LSTR_LSTR009716</name>
</gene>
<keyword evidence="4" id="KW-1185">Reference proteome</keyword>
<comment type="caution">
    <text evidence="3">The sequence shown here is derived from an EMBL/GenBank/DDBJ whole genome shotgun (WGS) entry which is preliminary data.</text>
</comment>
<evidence type="ECO:0000256" key="1">
    <source>
        <dbReference type="SAM" id="MobiDB-lite"/>
    </source>
</evidence>
<dbReference type="OrthoDB" id="6645311at2759"/>
<feature type="compositionally biased region" description="Polar residues" evidence="1">
    <location>
        <begin position="782"/>
        <end position="804"/>
    </location>
</feature>
<reference evidence="3 4" key="1">
    <citation type="journal article" date="2017" name="Gigascience">
        <title>Genome sequence of the small brown planthopper, Laodelphax striatellus.</title>
        <authorList>
            <person name="Zhu J."/>
            <person name="Jiang F."/>
            <person name="Wang X."/>
            <person name="Yang P."/>
            <person name="Bao Y."/>
            <person name="Zhao W."/>
            <person name="Wang W."/>
            <person name="Lu H."/>
            <person name="Wang Q."/>
            <person name="Cui N."/>
            <person name="Li J."/>
            <person name="Chen X."/>
            <person name="Luo L."/>
            <person name="Yu J."/>
            <person name="Kang L."/>
            <person name="Cui F."/>
        </authorList>
    </citation>
    <scope>NUCLEOTIDE SEQUENCE [LARGE SCALE GENOMIC DNA]</scope>
    <source>
        <strain evidence="3">Lst14</strain>
    </source>
</reference>
<feature type="compositionally biased region" description="Polar residues" evidence="1">
    <location>
        <begin position="144"/>
        <end position="157"/>
    </location>
</feature>
<feature type="compositionally biased region" description="Polar residues" evidence="1">
    <location>
        <begin position="1864"/>
        <end position="1879"/>
    </location>
</feature>
<feature type="compositionally biased region" description="Polar residues" evidence="1">
    <location>
        <begin position="1414"/>
        <end position="1431"/>
    </location>
</feature>
<feature type="compositionally biased region" description="Low complexity" evidence="1">
    <location>
        <begin position="312"/>
        <end position="325"/>
    </location>
</feature>
<feature type="compositionally biased region" description="Polar residues" evidence="1">
    <location>
        <begin position="1032"/>
        <end position="1050"/>
    </location>
</feature>
<feature type="compositionally biased region" description="Low complexity" evidence="1">
    <location>
        <begin position="365"/>
        <end position="376"/>
    </location>
</feature>
<feature type="compositionally biased region" description="Acidic residues" evidence="1">
    <location>
        <begin position="166"/>
        <end position="207"/>
    </location>
</feature>
<keyword evidence="2" id="KW-0732">Signal</keyword>
<evidence type="ECO:0000256" key="2">
    <source>
        <dbReference type="SAM" id="SignalP"/>
    </source>
</evidence>
<feature type="compositionally biased region" description="Polar residues" evidence="1">
    <location>
        <begin position="426"/>
        <end position="442"/>
    </location>
</feature>
<feature type="chain" id="PRO_5019771193" description="SWIM-type domain-containing protein" evidence="2">
    <location>
        <begin position="26"/>
        <end position="2094"/>
    </location>
</feature>
<dbReference type="EMBL" id="QKKF02023541">
    <property type="protein sequence ID" value="RZF37635.1"/>
    <property type="molecule type" value="Genomic_DNA"/>
</dbReference>
<feature type="compositionally biased region" description="Polar residues" evidence="1">
    <location>
        <begin position="118"/>
        <end position="128"/>
    </location>
</feature>
<feature type="signal peptide" evidence="2">
    <location>
        <begin position="1"/>
        <end position="25"/>
    </location>
</feature>
<evidence type="ECO:0000313" key="3">
    <source>
        <dbReference type="EMBL" id="RZF37635.1"/>
    </source>
</evidence>
<organism evidence="3 4">
    <name type="scientific">Laodelphax striatellus</name>
    <name type="common">Small brown planthopper</name>
    <name type="synonym">Delphax striatella</name>
    <dbReference type="NCBI Taxonomy" id="195883"/>
    <lineage>
        <taxon>Eukaryota</taxon>
        <taxon>Metazoa</taxon>
        <taxon>Ecdysozoa</taxon>
        <taxon>Arthropoda</taxon>
        <taxon>Hexapoda</taxon>
        <taxon>Insecta</taxon>
        <taxon>Pterygota</taxon>
        <taxon>Neoptera</taxon>
        <taxon>Paraneoptera</taxon>
        <taxon>Hemiptera</taxon>
        <taxon>Auchenorrhyncha</taxon>
        <taxon>Fulgoroidea</taxon>
        <taxon>Delphacidae</taxon>
        <taxon>Criomorphinae</taxon>
        <taxon>Laodelphax</taxon>
    </lineage>
</organism>
<feature type="compositionally biased region" description="Basic and acidic residues" evidence="1">
    <location>
        <begin position="1016"/>
        <end position="1031"/>
    </location>
</feature>
<dbReference type="InParanoid" id="A0A482WVW1"/>
<dbReference type="Proteomes" id="UP000291343">
    <property type="component" value="Unassembled WGS sequence"/>
</dbReference>
<name>A0A482WVW1_LAOST</name>
<proteinExistence type="predicted"/>
<feature type="region of interest" description="Disordered" evidence="1">
    <location>
        <begin position="774"/>
        <end position="804"/>
    </location>
</feature>
<feature type="region of interest" description="Disordered" evidence="1">
    <location>
        <begin position="1860"/>
        <end position="1882"/>
    </location>
</feature>
<feature type="compositionally biased region" description="Polar residues" evidence="1">
    <location>
        <begin position="1639"/>
        <end position="1648"/>
    </location>
</feature>
<feature type="region of interest" description="Disordered" evidence="1">
    <location>
        <begin position="1639"/>
        <end position="1659"/>
    </location>
</feature>
<feature type="compositionally biased region" description="Basic and acidic residues" evidence="1">
    <location>
        <begin position="1249"/>
        <end position="1262"/>
    </location>
</feature>
<evidence type="ECO:0000313" key="4">
    <source>
        <dbReference type="Proteomes" id="UP000291343"/>
    </source>
</evidence>
<feature type="region of interest" description="Disordered" evidence="1">
    <location>
        <begin position="310"/>
        <end position="384"/>
    </location>
</feature>
<feature type="compositionally biased region" description="Low complexity" evidence="1">
    <location>
        <begin position="339"/>
        <end position="354"/>
    </location>
</feature>
<evidence type="ECO:0008006" key="5">
    <source>
        <dbReference type="Google" id="ProtNLM"/>
    </source>
</evidence>
<accession>A0A482WVW1</accession>
<protein>
    <recommendedName>
        <fullName evidence="5">SWIM-type domain-containing protein</fullName>
    </recommendedName>
</protein>
<sequence length="2094" mass="229442">MFSRKLIYVAVYVFTLLADIKVTTSSKATPHYGYVNGQQASVCRPTPNIVQYPTGSPLQYPQNWQGNCDPRATNQPYSHISPATTTHGAFQNDPKKGFYNNPNSGLHNDPHRIFPNRHAQNPYSTGTDPSRHHPVIGYPGYLVYQNSPENSQNSASGFSGVGDPQWDPEDPGWDPEDPGLDPEDPGLDPEDPGWDPEGDPNDPDDSDFSFTDMFSRMAQQVMSMGQNPAMGQLGNFLTNNNPLSGIAADPNAIPNPNVGTFASTAGNTVPQVPGISADPGVTSFANTAGIPQGVSADPGITDFIAPQNSIIPSNPGSTGPTTGTNAGITDFLAPQNSISPSNPGSTASTTGTNAGITDFLAPQNSISSSNPGSTSSATGTDAGITDFLAPPNNIIPFNSGITGSADANPATDVEDFAVDQGNVLSTQQGEESTQLLANPSSTRDSEQDIGQFDAIEGNTLSQSSASEDGLTLDSPNTIASQEGDCRPYDPTESDFGFILFVDNDDQLDERNFDVTSGNIITPFLEIENKAQDSKSDPSQFTSFGDSDKGDTTQLLRFISPLTTNGLSHNNAGFCQRNSIRQHVNLSGDSKNNQKSNPRVPLQLLFKSNMSQGGVKIPSNLAKNSNCIKPHVSTSRDASICKEIRESAKIFNRTQNINLNPFLVLTPKNLTRSSLSETNIETYITSEEMEALYEDAVSTDQSVKVLFLPDIELSEEQIQNIVERISLDISKEEGRNCKELVLIPLDLLRNKVKTSSSEIPPSAVVEESECKNNWSLPWHSDSGETNYQQEPSENTFSSSSSDFETTAGVTNLTTSTSQQTCQTLTTETDFSDPILPNDIPVYPETTTPCPTLSTDNFSFSNFSSSGASAVNESSVKDDQNQELAKEEQNCSTQLKNETHHQTEIFIPCFIKIGHENNSLEKKICEMQQNGCITKFLSHQYLFNSQDDHIKINSGGTISSNSECLQPLPPCSKGEMVDPISSGSPYQTSASATVEPVNNWLSGSSKIDSSQSICDSVHFKEEEKPVSDKKKSEITTYPHQNNSGSSPSPQYCAAEQTSDVTQSSSSFNVITYPITIDSEVKPILQPCTTEEGAWNSGSYGKYGVAREKNVIDQFETVNSNRDVTRISNEYCHCERTNAIKTSLNTQQTEYPVTNIHSLDLIKKNAKDNYHIVVGKDYISHPEKGITILDSIKKNAKINDFTAISGERSGLTGESKLTCSSNIGSLTQNTQEYDINSSLERKKVDPCSSSDGSKESENEDSRQSSDNKLSSSYNIVTTPGNQICNLTKKQDEAKSIPEIKPEVPKCPTSRVFIVKIDNIKPNNGSCPCSSFNSLVDTVCSHENLKNTYSKDHNCLCKLLSRNRQRIGQPEDTQPELNLNETCASSAYPPTPQDISGYDVIPKDECRNSDESIPPLEITQTSPVSNTYHSTKNSTECDKNITTNTEIHTSYKSPMNEYCLPCNLGNFIELQRNVSQKIEEYAQKTCINNIPLSPVCQGKEVPIVYPPSDKITIETPIKEPVIQTFTEAHKIPVPEICPPTEKPIYKPAVQNPSTLHSIENTTRNLQIRHKVPSLDICPPTSGYSEMSGIPFNKPTAEKPPMPKPVLNTRNLQAPQKIPSTYICPPTVEYKKTSGIPVPVIKPTAQTVSTPPRSSHICPPSQEHGKTNLEQAIIQTHPTHHKITKPATCSSTNEYTKKTEIPVSKSTAETISTQQDICVPIPKDGPPSYSHKTNGIPFVKSNTQDLPTPQKIDTCHPPTDEYKKTSEIPIIKPTAQTVPKTQRIPHVCPPLQGHSKTTLTPTIQTLPMDCGIPKTQIHHTTDDHTKKTEIPVFKSTTQTIPTQEICVPMDCPCTLHNKTNGISFVKPTPQKTPVPNTCPSNDEPVNTDKIELKPRAQTQDWGRNIVENQTKVENKNQNIEIPKVSLNENCLCKLKAILERPRLSSGQTDRNVDEIKQKPYGITNFSTPQHDPILTNCVPADEQPKTNEINSQSAIDFPNSQRHPVQTNCVPTDEQPRTNEVIPQSVSQTKDWNTANNYNTQVNDGSCRGDMKPTTEMDCEECRKRRKELLAKILKEVFVNNVDLFYEDKNPCKPCSGQI</sequence>